<accession>A0A4V4H8K1</accession>
<protein>
    <submittedName>
        <fullName evidence="1">Uncharacterized protein</fullName>
    </submittedName>
</protein>
<organism evidence="1 2">
    <name type="scientific">Musa balbisiana</name>
    <name type="common">Banana</name>
    <dbReference type="NCBI Taxonomy" id="52838"/>
    <lineage>
        <taxon>Eukaryota</taxon>
        <taxon>Viridiplantae</taxon>
        <taxon>Streptophyta</taxon>
        <taxon>Embryophyta</taxon>
        <taxon>Tracheophyta</taxon>
        <taxon>Spermatophyta</taxon>
        <taxon>Magnoliopsida</taxon>
        <taxon>Liliopsida</taxon>
        <taxon>Zingiberales</taxon>
        <taxon>Musaceae</taxon>
        <taxon>Musa</taxon>
    </lineage>
</organism>
<keyword evidence="2" id="KW-1185">Reference proteome</keyword>
<dbReference type="Proteomes" id="UP000317650">
    <property type="component" value="Chromosome 5"/>
</dbReference>
<comment type="caution">
    <text evidence="1">The sequence shown here is derived from an EMBL/GenBank/DDBJ whole genome shotgun (WGS) entry which is preliminary data.</text>
</comment>
<gene>
    <name evidence="1" type="ORF">C4D60_Mb05t30580</name>
</gene>
<proteinExistence type="predicted"/>
<evidence type="ECO:0000313" key="1">
    <source>
        <dbReference type="EMBL" id="THU67995.1"/>
    </source>
</evidence>
<evidence type="ECO:0000313" key="2">
    <source>
        <dbReference type="Proteomes" id="UP000317650"/>
    </source>
</evidence>
<reference evidence="1 2" key="1">
    <citation type="journal article" date="2019" name="Nat. Plants">
        <title>Genome sequencing of Musa balbisiana reveals subgenome evolution and function divergence in polyploid bananas.</title>
        <authorList>
            <person name="Yao X."/>
        </authorList>
    </citation>
    <scope>NUCLEOTIDE SEQUENCE [LARGE SCALE GENOMIC DNA]</scope>
    <source>
        <strain evidence="2">cv. DH-PKW</strain>
        <tissue evidence="1">Leaves</tissue>
    </source>
</reference>
<sequence>MESLVVMPSKSDSASAKLPHFTNMSSKALSSIKLCLISVRSINAHHRHVVGPHVLPIHLLEQLQSLVPATALRQSSDRGVPGHDVSLRNLLKHPEGEIRVPAGRVEVDERVKDEDGGFGDHRVEGGALAEGRQFGSGLYGEREGELVRRVGAVAEQAGEEEEGEARIGGGGVGADDDIPGEEIGSGDVVEHPAGVAKVGGGGEGAGGEEAAGRVRAAEEAEAKHAGVDSPDAVAVEAPVVVQKRENRMVLGFPPNREVVAPAAAAAVVVGVVCTRKR</sequence>
<dbReference type="EMBL" id="PYDT01000003">
    <property type="protein sequence ID" value="THU67995.1"/>
    <property type="molecule type" value="Genomic_DNA"/>
</dbReference>
<name>A0A4V4H8K1_MUSBA</name>
<dbReference type="AlphaFoldDB" id="A0A4V4H8K1"/>